<proteinExistence type="predicted"/>
<protein>
    <submittedName>
        <fullName evidence="2">CymA protein</fullName>
    </submittedName>
</protein>
<name>A0A285B961_9ENTR</name>
<dbReference type="Pfam" id="PF16941">
    <property type="entry name" value="CymA"/>
    <property type="match status" value="1"/>
</dbReference>
<dbReference type="InterPro" id="IPR011250">
    <property type="entry name" value="OMP/PagP_B-barrel"/>
</dbReference>
<evidence type="ECO:0000313" key="3">
    <source>
        <dbReference type="Proteomes" id="UP000220639"/>
    </source>
</evidence>
<dbReference type="AlphaFoldDB" id="A0A285B961"/>
<feature type="signal peptide" evidence="1">
    <location>
        <begin position="1"/>
        <end position="22"/>
    </location>
</feature>
<feature type="chain" id="PRO_5015189951" evidence="1">
    <location>
        <begin position="23"/>
        <end position="346"/>
    </location>
</feature>
<dbReference type="Proteomes" id="UP000220639">
    <property type="component" value="Unassembled WGS sequence"/>
</dbReference>
<keyword evidence="1" id="KW-0732">Signal</keyword>
<evidence type="ECO:0000256" key="1">
    <source>
        <dbReference type="SAM" id="SignalP"/>
    </source>
</evidence>
<dbReference type="GO" id="GO:0098657">
    <property type="term" value="P:import into cell"/>
    <property type="evidence" value="ECO:0007669"/>
    <property type="project" value="InterPro"/>
</dbReference>
<organism evidence="2 3">
    <name type="scientific">Klebsiella grimontii</name>
    <dbReference type="NCBI Taxonomy" id="2058152"/>
    <lineage>
        <taxon>Bacteria</taxon>
        <taxon>Pseudomonadati</taxon>
        <taxon>Pseudomonadota</taxon>
        <taxon>Gammaproteobacteria</taxon>
        <taxon>Enterobacterales</taxon>
        <taxon>Enterobacteriaceae</taxon>
        <taxon>Klebsiella/Raoultella group</taxon>
        <taxon>Klebsiella</taxon>
    </lineage>
</organism>
<sequence length="346" mass="40246">MKKKLLSASIALALTAPVHSFAASDQRGYKPEDVAFDESFFSFGGHVGTSVEYEDKVTRGFNNTDKKEKTITNEVFNFFYNNPQWNFMGFYSFKIENREQKEPGYYENEDGIKQLFSLNKGHDLGNGWATGLIYELEYTRSKVYSPDVSGLRKNLAEHSIRPYLTYWNNDYNMGFYSNLEYLLSKEDRNAWGKRQEQGYSALFKPYKRFGNWEVGVEFYYQIKTNDEKQPDGTINEKSDFNERYIEPIVQYSFDDAGTLYTRVRVGKNETKNTDRSGGGNAGINYFKDIRKATVGYEQSIGESWVAKAEYEYANEVEKKSRLSGWEARNKSELTQHTFYAQALYRF</sequence>
<dbReference type="SUPFAM" id="SSF56925">
    <property type="entry name" value="OMPA-like"/>
    <property type="match status" value="1"/>
</dbReference>
<evidence type="ECO:0000313" key="2">
    <source>
        <dbReference type="EMBL" id="SNU37293.1"/>
    </source>
</evidence>
<gene>
    <name evidence="2" type="primary">cymA</name>
    <name evidence="2" type="ORF">KOSB73_340010</name>
</gene>
<dbReference type="SMR" id="A0A285B961"/>
<reference evidence="3" key="1">
    <citation type="submission" date="2017-08" db="EMBL/GenBank/DDBJ databases">
        <authorList>
            <person name="Brisse S."/>
        </authorList>
    </citation>
    <scope>NUCLEOTIDE SEQUENCE [LARGE SCALE GENOMIC DNA]</scope>
    <source>
        <strain evidence="3">06D021</strain>
    </source>
</reference>
<accession>A0A285B961</accession>
<dbReference type="RefSeq" id="WP_004136082.1">
    <property type="nucleotide sequence ID" value="NZ_CABGYL010000039.1"/>
</dbReference>
<dbReference type="EMBL" id="FZTC01000028">
    <property type="protein sequence ID" value="SNU37293.1"/>
    <property type="molecule type" value="Genomic_DNA"/>
</dbReference>
<dbReference type="InterPro" id="IPR031609">
    <property type="entry name" value="CymA"/>
</dbReference>